<dbReference type="InterPro" id="IPR015424">
    <property type="entry name" value="PyrdxlP-dep_Trfase"/>
</dbReference>
<dbReference type="InterPro" id="IPR015421">
    <property type="entry name" value="PyrdxlP-dep_Trfase_major"/>
</dbReference>
<accession>A0AA35TPW0</accession>
<evidence type="ECO:0000256" key="9">
    <source>
        <dbReference type="RuleBase" id="RU362118"/>
    </source>
</evidence>
<keyword evidence="5 8" id="KW-0663">Pyridoxal phosphate</keyword>
<comment type="caution">
    <text evidence="10">The sequence shown here is derived from an EMBL/GenBank/DDBJ whole genome shotgun (WGS) entry which is preliminary data.</text>
</comment>
<keyword evidence="11" id="KW-1185">Reference proteome</keyword>
<evidence type="ECO:0000256" key="1">
    <source>
        <dbReference type="ARBA" id="ARBA00001933"/>
    </source>
</evidence>
<keyword evidence="6" id="KW-0028">Amino-acid biosynthesis</keyword>
<protein>
    <recommendedName>
        <fullName evidence="4">cystathionine gamma-lyase</fullName>
        <ecNumber evidence="4">4.4.1.1</ecNumber>
    </recommendedName>
    <alternativeName>
        <fullName evidence="7">Gamma-cystathionase</fullName>
    </alternativeName>
</protein>
<dbReference type="InterPro" id="IPR015422">
    <property type="entry name" value="PyrdxlP-dep_Trfase_small"/>
</dbReference>
<reference evidence="10" key="1">
    <citation type="submission" date="2023-03" db="EMBL/GenBank/DDBJ databases">
        <authorList>
            <person name="Steffen K."/>
            <person name="Cardenas P."/>
        </authorList>
    </citation>
    <scope>NUCLEOTIDE SEQUENCE</scope>
</reference>
<dbReference type="AlphaFoldDB" id="A0AA35TPW0"/>
<dbReference type="EC" id="4.4.1.1" evidence="4"/>
<dbReference type="InterPro" id="IPR000277">
    <property type="entry name" value="Cys/Met-Metab_PyrdxlP-dep_enz"/>
</dbReference>
<evidence type="ECO:0000256" key="8">
    <source>
        <dbReference type="PIRSR" id="PIRSR001434-2"/>
    </source>
</evidence>
<feature type="modified residue" description="N6-(pyridoxal phosphate)lysine" evidence="8">
    <location>
        <position position="200"/>
    </location>
</feature>
<dbReference type="FunFam" id="3.40.640.10:FF:000009">
    <property type="entry name" value="Cystathionine gamma-synthase homolog"/>
    <property type="match status" value="1"/>
</dbReference>
<comment type="cofactor">
    <cofactor evidence="1 9">
        <name>pyridoxal 5'-phosphate</name>
        <dbReference type="ChEBI" id="CHEBI:597326"/>
    </cofactor>
</comment>
<comment type="similarity">
    <text evidence="3 9">Belongs to the trans-sulfuration enzymes family.</text>
</comment>
<evidence type="ECO:0000313" key="10">
    <source>
        <dbReference type="EMBL" id="CAI8051633.1"/>
    </source>
</evidence>
<evidence type="ECO:0000256" key="3">
    <source>
        <dbReference type="ARBA" id="ARBA00009077"/>
    </source>
</evidence>
<dbReference type="GO" id="GO:0004123">
    <property type="term" value="F:cystathionine gamma-lyase activity"/>
    <property type="evidence" value="ECO:0007669"/>
    <property type="project" value="TreeGrafter"/>
</dbReference>
<dbReference type="PANTHER" id="PTHR11808:SF15">
    <property type="entry name" value="CYSTATHIONINE GAMMA-LYASE"/>
    <property type="match status" value="1"/>
</dbReference>
<evidence type="ECO:0000313" key="11">
    <source>
        <dbReference type="Proteomes" id="UP001174909"/>
    </source>
</evidence>
<comment type="pathway">
    <text evidence="2">Amino-acid biosynthesis; L-cysteine biosynthesis; L-cysteine from L-homocysteine and L-serine: step 2/2.</text>
</comment>
<sequence>MNFETIAAQAAHQIDPATGAVAPPIYLSTTFERDADGEYSRGFVYSRVDNPNRHALEECLALLEGGETGNAASAAFASGSAATAAVFQALAPGDHVIAPDDCYHGTSRMLREVFAPWGVETSFVDMTDADAVQRSVRPNTRLVWVETPSNPLLKITDIARMAAIAHSAGAACACDNTWASPMLQRPFESDADLVVHSTTKYLSGHEDVTGGAVVGREDSPFFQRVRLIQNLCGAVPSPFDCWLTLRGIRTLPVRMRAHSANAGQLARFLEDHSQVSAVHYPGLPDHPGHDIAARQMSDFGGMLSFQVAGGREAAMAVAAGVKLFVRATSLGGTQSLIEHRASIEGPDTTTPDDLLRVSVGLENADDLIGDLAQALG</sequence>
<gene>
    <name evidence="10" type="ORF">GBAR_LOCUS28270</name>
</gene>
<dbReference type="GO" id="GO:0030170">
    <property type="term" value="F:pyridoxal phosphate binding"/>
    <property type="evidence" value="ECO:0007669"/>
    <property type="project" value="InterPro"/>
</dbReference>
<dbReference type="PANTHER" id="PTHR11808">
    <property type="entry name" value="TRANS-SULFURATION ENZYME FAMILY MEMBER"/>
    <property type="match status" value="1"/>
</dbReference>
<proteinExistence type="inferred from homology"/>
<name>A0AA35TPW0_GEOBA</name>
<evidence type="ECO:0000256" key="5">
    <source>
        <dbReference type="ARBA" id="ARBA00022898"/>
    </source>
</evidence>
<dbReference type="GO" id="GO:0019343">
    <property type="term" value="P:cysteine biosynthetic process via cystathionine"/>
    <property type="evidence" value="ECO:0007669"/>
    <property type="project" value="TreeGrafter"/>
</dbReference>
<evidence type="ECO:0000256" key="4">
    <source>
        <dbReference type="ARBA" id="ARBA00012085"/>
    </source>
</evidence>
<dbReference type="GO" id="GO:0019346">
    <property type="term" value="P:transsulfuration"/>
    <property type="evidence" value="ECO:0007669"/>
    <property type="project" value="InterPro"/>
</dbReference>
<dbReference type="CDD" id="cd00614">
    <property type="entry name" value="CGS_like"/>
    <property type="match status" value="1"/>
</dbReference>
<dbReference type="GO" id="GO:0005737">
    <property type="term" value="C:cytoplasm"/>
    <property type="evidence" value="ECO:0007669"/>
    <property type="project" value="TreeGrafter"/>
</dbReference>
<organism evidence="10 11">
    <name type="scientific">Geodia barretti</name>
    <name type="common">Barrett's horny sponge</name>
    <dbReference type="NCBI Taxonomy" id="519541"/>
    <lineage>
        <taxon>Eukaryota</taxon>
        <taxon>Metazoa</taxon>
        <taxon>Porifera</taxon>
        <taxon>Demospongiae</taxon>
        <taxon>Heteroscleromorpha</taxon>
        <taxon>Tetractinellida</taxon>
        <taxon>Astrophorina</taxon>
        <taxon>Geodiidae</taxon>
        <taxon>Geodia</taxon>
    </lineage>
</organism>
<evidence type="ECO:0000256" key="7">
    <source>
        <dbReference type="ARBA" id="ARBA00029853"/>
    </source>
</evidence>
<dbReference type="Gene3D" id="3.90.1150.10">
    <property type="entry name" value="Aspartate Aminotransferase, domain 1"/>
    <property type="match status" value="1"/>
</dbReference>
<evidence type="ECO:0000256" key="2">
    <source>
        <dbReference type="ARBA" id="ARBA00005038"/>
    </source>
</evidence>
<dbReference type="Pfam" id="PF01053">
    <property type="entry name" value="Cys_Met_Meta_PP"/>
    <property type="match status" value="1"/>
</dbReference>
<dbReference type="Proteomes" id="UP001174909">
    <property type="component" value="Unassembled WGS sequence"/>
</dbReference>
<dbReference type="SUPFAM" id="SSF53383">
    <property type="entry name" value="PLP-dependent transferases"/>
    <property type="match status" value="1"/>
</dbReference>
<keyword evidence="6" id="KW-0198">Cysteine biosynthesis</keyword>
<dbReference type="Gene3D" id="3.40.640.10">
    <property type="entry name" value="Type I PLP-dependent aspartate aminotransferase-like (Major domain)"/>
    <property type="match status" value="1"/>
</dbReference>
<dbReference type="PIRSF" id="PIRSF001434">
    <property type="entry name" value="CGS"/>
    <property type="match status" value="1"/>
</dbReference>
<dbReference type="EMBL" id="CASHTH010003953">
    <property type="protein sequence ID" value="CAI8051633.1"/>
    <property type="molecule type" value="Genomic_DNA"/>
</dbReference>
<evidence type="ECO:0000256" key="6">
    <source>
        <dbReference type="ARBA" id="ARBA00023192"/>
    </source>
</evidence>